<comment type="similarity">
    <text evidence="6">Belongs to the ABC-4 integral membrane protein family.</text>
</comment>
<keyword evidence="4 7" id="KW-1133">Transmembrane helix</keyword>
<feature type="transmembrane region" description="Helical" evidence="7">
    <location>
        <begin position="322"/>
        <end position="349"/>
    </location>
</feature>
<dbReference type="Pfam" id="PF02687">
    <property type="entry name" value="FtsX"/>
    <property type="match status" value="1"/>
</dbReference>
<keyword evidence="5 7" id="KW-0472">Membrane</keyword>
<feature type="domain" description="ABC3 transporter permease C-terminal" evidence="8">
    <location>
        <begin position="282"/>
        <end position="398"/>
    </location>
</feature>
<evidence type="ECO:0000313" key="11">
    <source>
        <dbReference type="Proteomes" id="UP000230161"/>
    </source>
</evidence>
<feature type="domain" description="MacB-like periplasmic core" evidence="9">
    <location>
        <begin position="27"/>
        <end position="209"/>
    </location>
</feature>
<reference evidence="10 11" key="1">
    <citation type="submission" date="2017-11" db="EMBL/GenBank/DDBJ databases">
        <title>Genomic Encyclopedia of Archaeal and Bacterial Type Strains, Phase II (KMG-II): From Individual Species to Whole Genera.</title>
        <authorList>
            <person name="Goeker M."/>
        </authorList>
    </citation>
    <scope>NUCLEOTIDE SEQUENCE [LARGE SCALE GENOMIC DNA]</scope>
    <source>
        <strain evidence="10 11">DSM 25625</strain>
    </source>
</reference>
<evidence type="ECO:0000256" key="3">
    <source>
        <dbReference type="ARBA" id="ARBA00022692"/>
    </source>
</evidence>
<protein>
    <submittedName>
        <fullName evidence="10">Putative ABC transport system permease protein</fullName>
    </submittedName>
</protein>
<dbReference type="GO" id="GO:0005886">
    <property type="term" value="C:plasma membrane"/>
    <property type="evidence" value="ECO:0007669"/>
    <property type="project" value="UniProtKB-SubCell"/>
</dbReference>
<keyword evidence="11" id="KW-1185">Reference proteome</keyword>
<keyword evidence="3 7" id="KW-0812">Transmembrane</keyword>
<evidence type="ECO:0000256" key="2">
    <source>
        <dbReference type="ARBA" id="ARBA00022475"/>
    </source>
</evidence>
<gene>
    <name evidence="10" type="ORF">CLV54_2289</name>
</gene>
<proteinExistence type="inferred from homology"/>
<dbReference type="Pfam" id="PF12704">
    <property type="entry name" value="MacB_PCD"/>
    <property type="match status" value="1"/>
</dbReference>
<comment type="subcellular location">
    <subcellularLocation>
        <location evidence="1">Cell membrane</location>
        <topology evidence="1">Multi-pass membrane protein</topology>
    </subcellularLocation>
</comment>
<accession>A0A2M9BTS7</accession>
<dbReference type="InterPro" id="IPR025857">
    <property type="entry name" value="MacB_PCD"/>
</dbReference>
<dbReference type="GO" id="GO:0022857">
    <property type="term" value="F:transmembrane transporter activity"/>
    <property type="evidence" value="ECO:0007669"/>
    <property type="project" value="TreeGrafter"/>
</dbReference>
<evidence type="ECO:0000256" key="1">
    <source>
        <dbReference type="ARBA" id="ARBA00004651"/>
    </source>
</evidence>
<evidence type="ECO:0000313" key="10">
    <source>
        <dbReference type="EMBL" id="PJJ61345.1"/>
    </source>
</evidence>
<keyword evidence="2" id="KW-1003">Cell membrane</keyword>
<dbReference type="Proteomes" id="UP000230161">
    <property type="component" value="Unassembled WGS sequence"/>
</dbReference>
<evidence type="ECO:0000256" key="4">
    <source>
        <dbReference type="ARBA" id="ARBA00022989"/>
    </source>
</evidence>
<name>A0A2M9BTS7_9MICO</name>
<organism evidence="10 11">
    <name type="scientific">Compostimonas suwonensis</name>
    <dbReference type="NCBI Taxonomy" id="1048394"/>
    <lineage>
        <taxon>Bacteria</taxon>
        <taxon>Bacillati</taxon>
        <taxon>Actinomycetota</taxon>
        <taxon>Actinomycetes</taxon>
        <taxon>Micrococcales</taxon>
        <taxon>Microbacteriaceae</taxon>
        <taxon>Compostimonas</taxon>
    </lineage>
</organism>
<evidence type="ECO:0000259" key="9">
    <source>
        <dbReference type="Pfam" id="PF12704"/>
    </source>
</evidence>
<dbReference type="OrthoDB" id="3510103at2"/>
<evidence type="ECO:0000256" key="5">
    <source>
        <dbReference type="ARBA" id="ARBA00023136"/>
    </source>
</evidence>
<dbReference type="AlphaFoldDB" id="A0A2M9BTS7"/>
<dbReference type="InterPro" id="IPR050250">
    <property type="entry name" value="Macrolide_Exporter_MacB"/>
</dbReference>
<feature type="transmembrane region" description="Helical" evidence="7">
    <location>
        <begin position="373"/>
        <end position="397"/>
    </location>
</feature>
<dbReference type="PANTHER" id="PTHR30572:SF4">
    <property type="entry name" value="ABC TRANSPORTER PERMEASE YTRF"/>
    <property type="match status" value="1"/>
</dbReference>
<feature type="transmembrane region" description="Helical" evidence="7">
    <location>
        <begin position="277"/>
        <end position="302"/>
    </location>
</feature>
<feature type="transmembrane region" description="Helical" evidence="7">
    <location>
        <begin position="26"/>
        <end position="50"/>
    </location>
</feature>
<dbReference type="EMBL" id="PGFB01000004">
    <property type="protein sequence ID" value="PJJ61345.1"/>
    <property type="molecule type" value="Genomic_DNA"/>
</dbReference>
<evidence type="ECO:0000256" key="7">
    <source>
        <dbReference type="SAM" id="Phobius"/>
    </source>
</evidence>
<evidence type="ECO:0000256" key="6">
    <source>
        <dbReference type="ARBA" id="ARBA00038076"/>
    </source>
</evidence>
<sequence length="407" mass="42958">MRDAGTSFVGALLEAWQELRIHKTRVLLSLIGVAVAVCALTTVVGLGTVAKQATVEVQERSSGRPASIYLSASMPDGSAVDPEVMQKTWSESVERYGVGYASRVLMGGTGLVQFVDGAVPVATQAVDEPYGAMHRFVLDQGEWFAPGDAERLAPAIIVNQLFWQRLGSPELSTHPTVSLLGEYPTTAVVTGVYTSPSWQQQPEMYMLADAYFAFVGPEAASQQSPQYEMWVPEAVAGELTGALERDFTAALGEGAQVYANRQDYAAYGGDPYLPLTLGVGGIAVLVLLLGALGLLNIALVTVKQRIREIGIRRSFGATAGRVFFAVMMESVVATIAAGAIGVMAAVLIVKNPWVEGLIGQGLVTEFPPFPADAALLGLGAATLVGALAGLMPALIAVRVKVIDAIRY</sequence>
<dbReference type="PANTHER" id="PTHR30572">
    <property type="entry name" value="MEMBRANE COMPONENT OF TRANSPORTER-RELATED"/>
    <property type="match status" value="1"/>
</dbReference>
<dbReference type="RefSeq" id="WP_100345105.1">
    <property type="nucleotide sequence ID" value="NZ_PGFB01000004.1"/>
</dbReference>
<comment type="caution">
    <text evidence="10">The sequence shown here is derived from an EMBL/GenBank/DDBJ whole genome shotgun (WGS) entry which is preliminary data.</text>
</comment>
<evidence type="ECO:0000259" key="8">
    <source>
        <dbReference type="Pfam" id="PF02687"/>
    </source>
</evidence>
<dbReference type="InterPro" id="IPR003838">
    <property type="entry name" value="ABC3_permease_C"/>
</dbReference>